<proteinExistence type="predicted"/>
<keyword evidence="2" id="KW-1185">Reference proteome</keyword>
<accession>A0ACC2VJF9</accession>
<gene>
    <name evidence="1" type="ORF">QFC19_005975</name>
</gene>
<reference evidence="1" key="1">
    <citation type="submission" date="2023-04" db="EMBL/GenBank/DDBJ databases">
        <title>Draft Genome sequencing of Naganishia species isolated from polar environments using Oxford Nanopore Technology.</title>
        <authorList>
            <person name="Leo P."/>
            <person name="Venkateswaran K."/>
        </authorList>
    </citation>
    <scope>NUCLEOTIDE SEQUENCE</scope>
    <source>
        <strain evidence="1">MNA-CCFEE 5261</strain>
    </source>
</reference>
<dbReference type="EMBL" id="JASBWR010000069">
    <property type="protein sequence ID" value="KAJ9099550.1"/>
    <property type="molecule type" value="Genomic_DNA"/>
</dbReference>
<dbReference type="Proteomes" id="UP001241377">
    <property type="component" value="Unassembled WGS sequence"/>
</dbReference>
<name>A0ACC2VJF9_9TREE</name>
<comment type="caution">
    <text evidence="1">The sequence shown here is derived from an EMBL/GenBank/DDBJ whole genome shotgun (WGS) entry which is preliminary data.</text>
</comment>
<protein>
    <submittedName>
        <fullName evidence="1">Uncharacterized protein</fullName>
    </submittedName>
</protein>
<organism evidence="1 2">
    <name type="scientific">Naganishia cerealis</name>
    <dbReference type="NCBI Taxonomy" id="610337"/>
    <lineage>
        <taxon>Eukaryota</taxon>
        <taxon>Fungi</taxon>
        <taxon>Dikarya</taxon>
        <taxon>Basidiomycota</taxon>
        <taxon>Agaricomycotina</taxon>
        <taxon>Tremellomycetes</taxon>
        <taxon>Filobasidiales</taxon>
        <taxon>Filobasidiaceae</taxon>
        <taxon>Naganishia</taxon>
    </lineage>
</organism>
<sequence>MPPRKKPSPKTAQSPTAASTAAIFREGNPPETSTTAVELSTLMANLTANPAALTGEKDLEDDIAGQSVVFRVIYGAQDFLNDELDFAKFVQLVMLAFICHAFYLYNTEYVKENMYRIGFNAIGVGMAFIFSYRSRLRLHKKNPARFPLPQLPEFNLIYAVFIPTAIAALYKSDALHLNLCFNYFVVDYVHPVIRLGSAIAYFVIYRDEEDNTPTQAIAIIFVFHACIQYLLNYFNKGSDRTSVDIPEEVLQQDDTKAMAQAKESSSPIGAGTSTSLCQAEIQLFSVLLSNVVHYTALNNQYNLPVIIFQKLVISLVSTSALVYPLFLLYSSTRNFVVGILSAVVSGALFVFLTNYQLSSILPNNNAISWLWLYIIDSAERKSILSTWLAVLAVVIPLVFFLAPHISLNLRRKVWHWVILGLVTYPAYVDQPQFTLIALLGSAVVFVILEIIRFTRFTFVGQWLSKSLLVFQDFKDLKGPLNVSYIYLIAGVSLPMVFDYCIDKRVSIKSFLGVISLGLGDSSASIIGKRFGSVKWKGGPKSIQGTVAFVLITFGGLFLVDQYLLNGQVADWEPVFVCCLIGGILEGVSTLNDNLVIPCVMMIALDALHTKK</sequence>
<evidence type="ECO:0000313" key="2">
    <source>
        <dbReference type="Proteomes" id="UP001241377"/>
    </source>
</evidence>
<evidence type="ECO:0000313" key="1">
    <source>
        <dbReference type="EMBL" id="KAJ9099550.1"/>
    </source>
</evidence>